<feature type="domain" description="F-box" evidence="2">
    <location>
        <begin position="110"/>
        <end position="144"/>
    </location>
</feature>
<organism evidence="3 4">
    <name type="scientific">Nepenthes gracilis</name>
    <name type="common">Slender pitcher plant</name>
    <dbReference type="NCBI Taxonomy" id="150966"/>
    <lineage>
        <taxon>Eukaryota</taxon>
        <taxon>Viridiplantae</taxon>
        <taxon>Streptophyta</taxon>
        <taxon>Embryophyta</taxon>
        <taxon>Tracheophyta</taxon>
        <taxon>Spermatophyta</taxon>
        <taxon>Magnoliopsida</taxon>
        <taxon>eudicotyledons</taxon>
        <taxon>Gunneridae</taxon>
        <taxon>Pentapetalae</taxon>
        <taxon>Caryophyllales</taxon>
        <taxon>Nepenthaceae</taxon>
        <taxon>Nepenthes</taxon>
    </lineage>
</organism>
<evidence type="ECO:0000259" key="2">
    <source>
        <dbReference type="Pfam" id="PF12937"/>
    </source>
</evidence>
<dbReference type="EMBL" id="BSYO01000015">
    <property type="protein sequence ID" value="GMH15158.1"/>
    <property type="molecule type" value="Genomic_DNA"/>
</dbReference>
<reference evidence="3" key="1">
    <citation type="submission" date="2023-05" db="EMBL/GenBank/DDBJ databases">
        <title>Nepenthes gracilis genome sequencing.</title>
        <authorList>
            <person name="Fukushima K."/>
        </authorList>
    </citation>
    <scope>NUCLEOTIDE SEQUENCE</scope>
    <source>
        <strain evidence="3">SING2019-196</strain>
    </source>
</reference>
<dbReference type="InterPro" id="IPR036047">
    <property type="entry name" value="F-box-like_dom_sf"/>
</dbReference>
<dbReference type="InterPro" id="IPR006553">
    <property type="entry name" value="Leu-rich_rpt_Cys-con_subtyp"/>
</dbReference>
<dbReference type="Proteomes" id="UP001279734">
    <property type="component" value="Unassembled WGS sequence"/>
</dbReference>
<dbReference type="GO" id="GO:0005737">
    <property type="term" value="C:cytoplasm"/>
    <property type="evidence" value="ECO:0007669"/>
    <property type="project" value="TreeGrafter"/>
</dbReference>
<accession>A0AAD3SPN6</accession>
<comment type="caution">
    <text evidence="3">The sequence shown here is derived from an EMBL/GenBank/DDBJ whole genome shotgun (WGS) entry which is preliminary data.</text>
</comment>
<dbReference type="InterPro" id="IPR050648">
    <property type="entry name" value="F-box_LRR-repeat"/>
</dbReference>
<feature type="compositionally biased region" description="Low complexity" evidence="1">
    <location>
        <begin position="75"/>
        <end position="88"/>
    </location>
</feature>
<dbReference type="AlphaFoldDB" id="A0AAD3SPN6"/>
<dbReference type="Gene3D" id="3.80.10.10">
    <property type="entry name" value="Ribonuclease Inhibitor"/>
    <property type="match status" value="1"/>
</dbReference>
<dbReference type="PANTHER" id="PTHR13382:SF16">
    <property type="entry name" value="F-BOX PROTEIN SKIP28"/>
    <property type="match status" value="1"/>
</dbReference>
<dbReference type="Pfam" id="PF12937">
    <property type="entry name" value="F-box-like"/>
    <property type="match status" value="1"/>
</dbReference>
<dbReference type="SUPFAM" id="SSF52047">
    <property type="entry name" value="RNI-like"/>
    <property type="match status" value="1"/>
</dbReference>
<keyword evidence="4" id="KW-1185">Reference proteome</keyword>
<dbReference type="SMART" id="SM00367">
    <property type="entry name" value="LRR_CC"/>
    <property type="match status" value="2"/>
</dbReference>
<dbReference type="PANTHER" id="PTHR13382">
    <property type="entry name" value="MITOCHONDRIAL ATP SYNTHASE COUPLING FACTOR B"/>
    <property type="match status" value="1"/>
</dbReference>
<evidence type="ECO:0000313" key="4">
    <source>
        <dbReference type="Proteomes" id="UP001279734"/>
    </source>
</evidence>
<sequence>MLCDSLLAFVDKMSCRKKTPFQKHKEEAAKNKLHSEYGLSDYTQDVSGNGRPSAKRRHKRVDSEESSRKRHRSRSQSGSPRRGSSRVGEMLTGKLIATERRAVAERGPSHEALFLVLAYLPLPELLATIQVCRSLRDAVNDDVLSLMNHLIVEKPLNRRISDGTLIKITSKAQGRLTALALINCPKITDDGLLNVVAKNPNISKLHIPGCTGITPEGILKAVNSLTQPSHHLASLKINGIYHINQNHLETLHSYLSFSTPQNRNPQFYNQNYTVTKSLLLSRDDGHHTIDVEVCPICNEVKMVFDCPREICKKRLAARECRGCYHCIERCVECGSCFVYDGGDEQQGDAVCSDALCWNCWLQLPKCNHCNKPYCRRHGQERQSSPAVSTGFLCDICLLQYQHPDY</sequence>
<evidence type="ECO:0000313" key="3">
    <source>
        <dbReference type="EMBL" id="GMH15158.1"/>
    </source>
</evidence>
<dbReference type="InterPro" id="IPR032675">
    <property type="entry name" value="LRR_dom_sf"/>
</dbReference>
<protein>
    <recommendedName>
        <fullName evidence="2">F-box domain-containing protein</fullName>
    </recommendedName>
</protein>
<feature type="region of interest" description="Disordered" evidence="1">
    <location>
        <begin position="39"/>
        <end position="90"/>
    </location>
</feature>
<name>A0AAD3SPN6_NEPGR</name>
<gene>
    <name evidence="3" type="ORF">Nepgr_016999</name>
</gene>
<evidence type="ECO:0000256" key="1">
    <source>
        <dbReference type="SAM" id="MobiDB-lite"/>
    </source>
</evidence>
<proteinExistence type="predicted"/>
<dbReference type="InterPro" id="IPR001810">
    <property type="entry name" value="F-box_dom"/>
</dbReference>
<dbReference type="SUPFAM" id="SSF81383">
    <property type="entry name" value="F-box domain"/>
    <property type="match status" value="1"/>
</dbReference>